<accession>A0A7X9HH60</accession>
<organism evidence="3 4">
    <name type="scientific">candidate division WWE3 bacterium</name>
    <dbReference type="NCBI Taxonomy" id="2053526"/>
    <lineage>
        <taxon>Bacteria</taxon>
        <taxon>Katanobacteria</taxon>
    </lineage>
</organism>
<feature type="region of interest" description="Disordered" evidence="1">
    <location>
        <begin position="46"/>
        <end position="75"/>
    </location>
</feature>
<feature type="compositionally biased region" description="Polar residues" evidence="1">
    <location>
        <begin position="46"/>
        <end position="58"/>
    </location>
</feature>
<keyword evidence="2" id="KW-0472">Membrane</keyword>
<feature type="transmembrane region" description="Helical" evidence="2">
    <location>
        <begin position="7"/>
        <end position="26"/>
    </location>
</feature>
<dbReference type="AlphaFoldDB" id="A0A7X9HH60"/>
<keyword evidence="2" id="KW-1133">Transmembrane helix</keyword>
<dbReference type="EMBL" id="JAAZNL010000046">
    <property type="protein sequence ID" value="NMB70267.1"/>
    <property type="molecule type" value="Genomic_DNA"/>
</dbReference>
<evidence type="ECO:0000256" key="2">
    <source>
        <dbReference type="SAM" id="Phobius"/>
    </source>
</evidence>
<reference evidence="3 4" key="1">
    <citation type="journal article" date="2020" name="Biotechnol. Biofuels">
        <title>New insights from the biogas microbiome by comprehensive genome-resolved metagenomics of nearly 1600 species originating from multiple anaerobic digesters.</title>
        <authorList>
            <person name="Campanaro S."/>
            <person name="Treu L."/>
            <person name="Rodriguez-R L.M."/>
            <person name="Kovalovszki A."/>
            <person name="Ziels R.M."/>
            <person name="Maus I."/>
            <person name="Zhu X."/>
            <person name="Kougias P.G."/>
            <person name="Basile A."/>
            <person name="Luo G."/>
            <person name="Schluter A."/>
            <person name="Konstantinidis K.T."/>
            <person name="Angelidaki I."/>
        </authorList>
    </citation>
    <scope>NUCLEOTIDE SEQUENCE [LARGE SCALE GENOMIC DNA]</scope>
    <source>
        <strain evidence="3">AS27yjCOA_165</strain>
    </source>
</reference>
<gene>
    <name evidence="3" type="ORF">GYA27_03650</name>
</gene>
<dbReference type="Proteomes" id="UP000526033">
    <property type="component" value="Unassembled WGS sequence"/>
</dbReference>
<evidence type="ECO:0000313" key="3">
    <source>
        <dbReference type="EMBL" id="NMB70267.1"/>
    </source>
</evidence>
<name>A0A7X9HH60_UNCKA</name>
<evidence type="ECO:0000256" key="1">
    <source>
        <dbReference type="SAM" id="MobiDB-lite"/>
    </source>
</evidence>
<keyword evidence="2" id="KW-0812">Transmembrane</keyword>
<proteinExistence type="predicted"/>
<sequence>MDQSRKNILIFALVIILSGIVGFYGGRYYEQNVVRKRFQSRMQTNLRQNNRESSNSFLQPPMDGNGPRIRMQARP</sequence>
<evidence type="ECO:0000313" key="4">
    <source>
        <dbReference type="Proteomes" id="UP000526033"/>
    </source>
</evidence>
<protein>
    <submittedName>
        <fullName evidence="3">Uncharacterized protein</fullName>
    </submittedName>
</protein>
<comment type="caution">
    <text evidence="3">The sequence shown here is derived from an EMBL/GenBank/DDBJ whole genome shotgun (WGS) entry which is preliminary data.</text>
</comment>